<proteinExistence type="predicted"/>
<comment type="caution">
    <text evidence="1">The sequence shown here is derived from an EMBL/GenBank/DDBJ whole genome shotgun (WGS) entry which is preliminary data.</text>
</comment>
<dbReference type="EMBL" id="JABEZZ010000003">
    <property type="protein sequence ID" value="MBA0582116.1"/>
    <property type="molecule type" value="Genomic_DNA"/>
</dbReference>
<evidence type="ECO:0000313" key="2">
    <source>
        <dbReference type="Proteomes" id="UP000593578"/>
    </source>
</evidence>
<organism evidence="1 2">
    <name type="scientific">Gossypium raimondii</name>
    <name type="common">Peruvian cotton</name>
    <name type="synonym">Gossypium klotzschianum subsp. raimondii</name>
    <dbReference type="NCBI Taxonomy" id="29730"/>
    <lineage>
        <taxon>Eukaryota</taxon>
        <taxon>Viridiplantae</taxon>
        <taxon>Streptophyta</taxon>
        <taxon>Embryophyta</taxon>
        <taxon>Tracheophyta</taxon>
        <taxon>Spermatophyta</taxon>
        <taxon>Magnoliopsida</taxon>
        <taxon>eudicotyledons</taxon>
        <taxon>Gunneridae</taxon>
        <taxon>Pentapetalae</taxon>
        <taxon>rosids</taxon>
        <taxon>malvids</taxon>
        <taxon>Malvales</taxon>
        <taxon>Malvaceae</taxon>
        <taxon>Malvoideae</taxon>
        <taxon>Gossypium</taxon>
    </lineage>
</organism>
<dbReference type="AlphaFoldDB" id="A0A7J8NZ00"/>
<feature type="non-terminal residue" evidence="1">
    <location>
        <position position="149"/>
    </location>
</feature>
<name>A0A7J8NZ00_GOSRA</name>
<reference evidence="1 2" key="1">
    <citation type="journal article" date="2019" name="Genome Biol. Evol.">
        <title>Insights into the evolution of the New World diploid cottons (Gossypium, subgenus Houzingenia) based on genome sequencing.</title>
        <authorList>
            <person name="Grover C.E."/>
            <person name="Arick M.A. 2nd"/>
            <person name="Thrash A."/>
            <person name="Conover J.L."/>
            <person name="Sanders W.S."/>
            <person name="Peterson D.G."/>
            <person name="Frelichowski J.E."/>
            <person name="Scheffler J.A."/>
            <person name="Scheffler B.E."/>
            <person name="Wendel J.F."/>
        </authorList>
    </citation>
    <scope>NUCLEOTIDE SEQUENCE [LARGE SCALE GENOMIC DNA]</scope>
    <source>
        <strain evidence="1">8</strain>
        <tissue evidence="1">Leaf</tissue>
    </source>
</reference>
<sequence>DAWLVGAENYKVYGNISDSSLIKVYDLIDHSCKNWNVGLIRSTFEESVEDKILRIPLARLEHEDVVMWRGEPSGVFLWLEMTGSVIISKSMLHGGVTSPFAVEALALLSSNSIGQEHESRYDFVGISQVWGLTRNVNQINEGVVVRESV</sequence>
<gene>
    <name evidence="1" type="ORF">Gorai_024267</name>
</gene>
<protein>
    <submittedName>
        <fullName evidence="1">Uncharacterized protein</fullName>
    </submittedName>
</protein>
<dbReference type="Proteomes" id="UP000593578">
    <property type="component" value="Unassembled WGS sequence"/>
</dbReference>
<evidence type="ECO:0000313" key="1">
    <source>
        <dbReference type="EMBL" id="MBA0582116.1"/>
    </source>
</evidence>
<accession>A0A7J8NZ00</accession>